<dbReference type="AlphaFoldDB" id="A0A0L9TCT7"/>
<reference evidence="4" key="1">
    <citation type="journal article" date="2015" name="Proc. Natl. Acad. Sci. U.S.A.">
        <title>Genome sequencing of adzuki bean (Vigna angularis) provides insight into high starch and low fat accumulation and domestication.</title>
        <authorList>
            <person name="Yang K."/>
            <person name="Tian Z."/>
            <person name="Chen C."/>
            <person name="Luo L."/>
            <person name="Zhao B."/>
            <person name="Wang Z."/>
            <person name="Yu L."/>
            <person name="Li Y."/>
            <person name="Sun Y."/>
            <person name="Li W."/>
            <person name="Chen Y."/>
            <person name="Li Y."/>
            <person name="Zhang Y."/>
            <person name="Ai D."/>
            <person name="Zhao J."/>
            <person name="Shang C."/>
            <person name="Ma Y."/>
            <person name="Wu B."/>
            <person name="Wang M."/>
            <person name="Gao L."/>
            <person name="Sun D."/>
            <person name="Zhang P."/>
            <person name="Guo F."/>
            <person name="Wang W."/>
            <person name="Li Y."/>
            <person name="Wang J."/>
            <person name="Varshney R.K."/>
            <person name="Wang J."/>
            <person name="Ling H.Q."/>
            <person name="Wan P."/>
        </authorList>
    </citation>
    <scope>NUCLEOTIDE SEQUENCE</scope>
    <source>
        <strain evidence="4">cv. Jingnong 6</strain>
    </source>
</reference>
<accession>A0A0L9TCT7</accession>
<sequence length="247" mass="27493">MIWRSSKQWPFVQFVTVRPNSERSSFPTVEARSYSLHSVLSARPLRDRSPNSFPLIYARPAFLTLVLITSPFYRSSTIPFSTTRPGKLLVGVRGNSFTWKHMVQLWAAATSIGNTIVILFLAWNMLHAQGMYIQENPAKSAHGDEEMESSILHKVKQAWHGKMAGSKEGRLSRPAPARDSSSSLIPFSSCETSGLHSSCHRPPLLTVRLEEALHAPNLSRPEQQLRPAVVFNEAQQLPSSNTTTGSV</sequence>
<feature type="transmembrane region" description="Helical" evidence="2">
    <location>
        <begin position="105"/>
        <end position="126"/>
    </location>
</feature>
<feature type="compositionally biased region" description="Low complexity" evidence="1">
    <location>
        <begin position="172"/>
        <end position="183"/>
    </location>
</feature>
<keyword evidence="2" id="KW-0472">Membrane</keyword>
<keyword evidence="2" id="KW-1133">Transmembrane helix</keyword>
<protein>
    <submittedName>
        <fullName evidence="3">Uncharacterized protein</fullName>
    </submittedName>
</protein>
<keyword evidence="2" id="KW-0812">Transmembrane</keyword>
<evidence type="ECO:0000256" key="1">
    <source>
        <dbReference type="SAM" id="MobiDB-lite"/>
    </source>
</evidence>
<evidence type="ECO:0000313" key="4">
    <source>
        <dbReference type="Proteomes" id="UP000053144"/>
    </source>
</evidence>
<gene>
    <name evidence="3" type="ORF">LR48_Vigan528s000800</name>
</gene>
<dbReference type="EMBL" id="KQ258429">
    <property type="protein sequence ID" value="KOM28337.1"/>
    <property type="molecule type" value="Genomic_DNA"/>
</dbReference>
<feature type="transmembrane region" description="Helical" evidence="2">
    <location>
        <begin position="53"/>
        <end position="73"/>
    </location>
</feature>
<dbReference type="Proteomes" id="UP000053144">
    <property type="component" value="Unassembled WGS sequence"/>
</dbReference>
<evidence type="ECO:0000313" key="3">
    <source>
        <dbReference type="EMBL" id="KOM28337.1"/>
    </source>
</evidence>
<proteinExistence type="predicted"/>
<evidence type="ECO:0000256" key="2">
    <source>
        <dbReference type="SAM" id="Phobius"/>
    </source>
</evidence>
<feature type="region of interest" description="Disordered" evidence="1">
    <location>
        <begin position="163"/>
        <end position="183"/>
    </location>
</feature>
<organism evidence="3 4">
    <name type="scientific">Phaseolus angularis</name>
    <name type="common">Azuki bean</name>
    <name type="synonym">Vigna angularis</name>
    <dbReference type="NCBI Taxonomy" id="3914"/>
    <lineage>
        <taxon>Eukaryota</taxon>
        <taxon>Viridiplantae</taxon>
        <taxon>Streptophyta</taxon>
        <taxon>Embryophyta</taxon>
        <taxon>Tracheophyta</taxon>
        <taxon>Spermatophyta</taxon>
        <taxon>Magnoliopsida</taxon>
        <taxon>eudicotyledons</taxon>
        <taxon>Gunneridae</taxon>
        <taxon>Pentapetalae</taxon>
        <taxon>rosids</taxon>
        <taxon>fabids</taxon>
        <taxon>Fabales</taxon>
        <taxon>Fabaceae</taxon>
        <taxon>Papilionoideae</taxon>
        <taxon>50 kb inversion clade</taxon>
        <taxon>NPAAA clade</taxon>
        <taxon>indigoferoid/millettioid clade</taxon>
        <taxon>Phaseoleae</taxon>
        <taxon>Vigna</taxon>
    </lineage>
</organism>
<name>A0A0L9TCT7_PHAAN</name>
<dbReference type="Gramene" id="KOM28337">
    <property type="protein sequence ID" value="KOM28337"/>
    <property type="gene ID" value="LR48_Vigan528s000800"/>
</dbReference>